<comment type="caution">
    <text evidence="8">The sequence shown here is derived from an EMBL/GenBank/DDBJ whole genome shotgun (WGS) entry which is preliminary data.</text>
</comment>
<dbReference type="PANTHER" id="PTHR23513:SF6">
    <property type="entry name" value="MAJOR FACILITATOR SUPERFAMILY ASSOCIATED DOMAIN-CONTAINING PROTEIN"/>
    <property type="match status" value="1"/>
</dbReference>
<dbReference type="Gene3D" id="1.20.1250.20">
    <property type="entry name" value="MFS general substrate transporter like domains"/>
    <property type="match status" value="1"/>
</dbReference>
<feature type="transmembrane region" description="Helical" evidence="6">
    <location>
        <begin position="146"/>
        <end position="166"/>
    </location>
</feature>
<dbReference type="EMBL" id="LAZR01007264">
    <property type="protein sequence ID" value="KKM86398.1"/>
    <property type="molecule type" value="Genomic_DNA"/>
</dbReference>
<keyword evidence="3 6" id="KW-0812">Transmembrane</keyword>
<dbReference type="GO" id="GO:0022857">
    <property type="term" value="F:transmembrane transporter activity"/>
    <property type="evidence" value="ECO:0007669"/>
    <property type="project" value="InterPro"/>
</dbReference>
<dbReference type="CDD" id="cd06173">
    <property type="entry name" value="MFS_MefA_like"/>
    <property type="match status" value="1"/>
</dbReference>
<feature type="transmembrane region" description="Helical" evidence="6">
    <location>
        <begin position="172"/>
        <end position="192"/>
    </location>
</feature>
<dbReference type="PROSITE" id="PS50850">
    <property type="entry name" value="MFS"/>
    <property type="match status" value="1"/>
</dbReference>
<name>A0A0F9KXH0_9ZZZZ</name>
<gene>
    <name evidence="8" type="ORF">LCGC14_1279440</name>
</gene>
<accession>A0A0F9KXH0</accession>
<keyword evidence="4 6" id="KW-1133">Transmembrane helix</keyword>
<evidence type="ECO:0000256" key="4">
    <source>
        <dbReference type="ARBA" id="ARBA00022989"/>
    </source>
</evidence>
<evidence type="ECO:0000313" key="8">
    <source>
        <dbReference type="EMBL" id="KKM86398.1"/>
    </source>
</evidence>
<dbReference type="Pfam" id="PF07690">
    <property type="entry name" value="MFS_1"/>
    <property type="match status" value="1"/>
</dbReference>
<evidence type="ECO:0000259" key="7">
    <source>
        <dbReference type="PROSITE" id="PS50850"/>
    </source>
</evidence>
<evidence type="ECO:0000256" key="3">
    <source>
        <dbReference type="ARBA" id="ARBA00022692"/>
    </source>
</evidence>
<organism evidence="8">
    <name type="scientific">marine sediment metagenome</name>
    <dbReference type="NCBI Taxonomy" id="412755"/>
    <lineage>
        <taxon>unclassified sequences</taxon>
        <taxon>metagenomes</taxon>
        <taxon>ecological metagenomes</taxon>
    </lineage>
</organism>
<feature type="transmembrane region" description="Helical" evidence="6">
    <location>
        <begin position="376"/>
        <end position="400"/>
    </location>
</feature>
<sequence length="428" mass="47449">MQTSVSTKAFKSYLFFWSGQLFSLLGSSIIQFTLIWWIVDTTGSAIYLSIAAFSATIPMVIIPLIAGVFIDRWNRKITIALTDSLQALITFFLIIMFVMNIADVWIVILLNFLRGICQAIHYPTVNAIIPIMIPKKHLSRMNGINYLFTGLIQVVGPIIAAPLLLFLTIEEILWADIITFIIAVIPLILVKIPSISNNIDGLKRKSFFKEFKFSMSIMKTIPGFLVLIVFISVINLLNMPFNILMPLFVKKIHSGGPVEFAIVMASFQAGIVFGAIIASVKKTWANKELIILLSVLIGFSGYLIATLAPKSNFLIISVGRLIHACMIPIANTMFLTILQTKVQPEAQGKVFSLAIVISSAVTPIGMIIAGPLAETIGIVLFFIICLALQIICLIITWVFTDIRHVISNEKKIRAQENTEKENDLSLIS</sequence>
<dbReference type="InterPro" id="IPR011701">
    <property type="entry name" value="MFS"/>
</dbReference>
<evidence type="ECO:0000256" key="5">
    <source>
        <dbReference type="ARBA" id="ARBA00023136"/>
    </source>
</evidence>
<proteinExistence type="predicted"/>
<feature type="transmembrane region" description="Helical" evidence="6">
    <location>
        <begin position="12"/>
        <end position="39"/>
    </location>
</feature>
<feature type="transmembrane region" description="Helical" evidence="6">
    <location>
        <begin position="289"/>
        <end position="308"/>
    </location>
</feature>
<evidence type="ECO:0000256" key="1">
    <source>
        <dbReference type="ARBA" id="ARBA00004651"/>
    </source>
</evidence>
<dbReference type="AlphaFoldDB" id="A0A0F9KXH0"/>
<dbReference type="InterPro" id="IPR020846">
    <property type="entry name" value="MFS_dom"/>
</dbReference>
<dbReference type="PANTHER" id="PTHR23513">
    <property type="entry name" value="INTEGRAL MEMBRANE EFFLUX PROTEIN-RELATED"/>
    <property type="match status" value="1"/>
</dbReference>
<feature type="transmembrane region" description="Helical" evidence="6">
    <location>
        <begin position="45"/>
        <end position="70"/>
    </location>
</feature>
<protein>
    <recommendedName>
        <fullName evidence="7">Major facilitator superfamily (MFS) profile domain-containing protein</fullName>
    </recommendedName>
</protein>
<dbReference type="InterPro" id="IPR036259">
    <property type="entry name" value="MFS_trans_sf"/>
</dbReference>
<keyword evidence="2" id="KW-1003">Cell membrane</keyword>
<feature type="transmembrane region" description="Helical" evidence="6">
    <location>
        <begin position="213"/>
        <end position="237"/>
    </location>
</feature>
<keyword evidence="5 6" id="KW-0472">Membrane</keyword>
<evidence type="ECO:0000256" key="2">
    <source>
        <dbReference type="ARBA" id="ARBA00022475"/>
    </source>
</evidence>
<feature type="transmembrane region" description="Helical" evidence="6">
    <location>
        <begin position="314"/>
        <end position="338"/>
    </location>
</feature>
<feature type="domain" description="Major facilitator superfamily (MFS) profile" evidence="7">
    <location>
        <begin position="12"/>
        <end position="404"/>
    </location>
</feature>
<dbReference type="GO" id="GO:0005886">
    <property type="term" value="C:plasma membrane"/>
    <property type="evidence" value="ECO:0007669"/>
    <property type="project" value="UniProtKB-SubCell"/>
</dbReference>
<feature type="transmembrane region" description="Helical" evidence="6">
    <location>
        <begin position="257"/>
        <end position="277"/>
    </location>
</feature>
<comment type="subcellular location">
    <subcellularLocation>
        <location evidence="1">Cell membrane</location>
        <topology evidence="1">Multi-pass membrane protein</topology>
    </subcellularLocation>
</comment>
<feature type="transmembrane region" description="Helical" evidence="6">
    <location>
        <begin position="350"/>
        <end position="370"/>
    </location>
</feature>
<reference evidence="8" key="1">
    <citation type="journal article" date="2015" name="Nature">
        <title>Complex archaea that bridge the gap between prokaryotes and eukaryotes.</title>
        <authorList>
            <person name="Spang A."/>
            <person name="Saw J.H."/>
            <person name="Jorgensen S.L."/>
            <person name="Zaremba-Niedzwiedzka K."/>
            <person name="Martijn J."/>
            <person name="Lind A.E."/>
            <person name="van Eijk R."/>
            <person name="Schleper C."/>
            <person name="Guy L."/>
            <person name="Ettema T.J."/>
        </authorList>
    </citation>
    <scope>NUCLEOTIDE SEQUENCE</scope>
</reference>
<dbReference type="SUPFAM" id="SSF103473">
    <property type="entry name" value="MFS general substrate transporter"/>
    <property type="match status" value="1"/>
</dbReference>
<evidence type="ECO:0000256" key="6">
    <source>
        <dbReference type="SAM" id="Phobius"/>
    </source>
</evidence>